<dbReference type="AlphaFoldDB" id="A0A225UCM1"/>
<gene>
    <name evidence="1" type="ORF">PHMEG_00040937</name>
</gene>
<organism evidence="1 2">
    <name type="scientific">Phytophthora megakarya</name>
    <dbReference type="NCBI Taxonomy" id="4795"/>
    <lineage>
        <taxon>Eukaryota</taxon>
        <taxon>Sar</taxon>
        <taxon>Stramenopiles</taxon>
        <taxon>Oomycota</taxon>
        <taxon>Peronosporomycetes</taxon>
        <taxon>Peronosporales</taxon>
        <taxon>Peronosporaceae</taxon>
        <taxon>Phytophthora</taxon>
    </lineage>
</organism>
<reference evidence="2" key="1">
    <citation type="submission" date="2017-03" db="EMBL/GenBank/DDBJ databases">
        <title>Phytopthora megakarya and P. palmivora, two closely related causual agents of cacao black pod achieved similar genome size and gene model numbers by different mechanisms.</title>
        <authorList>
            <person name="Ali S."/>
            <person name="Shao J."/>
            <person name="Larry D.J."/>
            <person name="Kronmiller B."/>
            <person name="Shen D."/>
            <person name="Strem M.D."/>
            <person name="Melnick R.L."/>
            <person name="Guiltinan M.J."/>
            <person name="Tyler B.M."/>
            <person name="Meinhardt L.W."/>
            <person name="Bailey B.A."/>
        </authorList>
    </citation>
    <scope>NUCLEOTIDE SEQUENCE [LARGE SCALE GENOMIC DNA]</scope>
    <source>
        <strain evidence="2">zdho120</strain>
    </source>
</reference>
<sequence>MLIVWLLRAGYGGLENLVEAEYLSDQDKADLSKLLIEDQDIQRELLVPRDASAEPSPSDFRNLVTGIPAQRELAAFLRVYEPQGLARKVFGMSTLLK</sequence>
<name>A0A225UCM1_9STRA</name>
<protein>
    <submittedName>
        <fullName evidence="1">Uncharacterized protein</fullName>
    </submittedName>
</protein>
<feature type="non-terminal residue" evidence="1">
    <location>
        <position position="97"/>
    </location>
</feature>
<keyword evidence="2" id="KW-1185">Reference proteome</keyword>
<evidence type="ECO:0000313" key="2">
    <source>
        <dbReference type="Proteomes" id="UP000198211"/>
    </source>
</evidence>
<dbReference type="EMBL" id="NBNE01021920">
    <property type="protein sequence ID" value="OWY90782.1"/>
    <property type="molecule type" value="Genomic_DNA"/>
</dbReference>
<dbReference type="OrthoDB" id="129687at2759"/>
<evidence type="ECO:0000313" key="1">
    <source>
        <dbReference type="EMBL" id="OWY90782.1"/>
    </source>
</evidence>
<accession>A0A225UCM1</accession>
<dbReference type="Proteomes" id="UP000198211">
    <property type="component" value="Unassembled WGS sequence"/>
</dbReference>
<proteinExistence type="predicted"/>
<comment type="caution">
    <text evidence="1">The sequence shown here is derived from an EMBL/GenBank/DDBJ whole genome shotgun (WGS) entry which is preliminary data.</text>
</comment>